<dbReference type="Pfam" id="PF01565">
    <property type="entry name" value="FAD_binding_4"/>
    <property type="match status" value="1"/>
</dbReference>
<dbReference type="Proteomes" id="UP000481858">
    <property type="component" value="Unassembled WGS sequence"/>
</dbReference>
<feature type="compositionally biased region" description="Low complexity" evidence="7">
    <location>
        <begin position="147"/>
        <end position="209"/>
    </location>
</feature>
<feature type="domain" description="FAD-binding PCMH-type" evidence="8">
    <location>
        <begin position="1289"/>
        <end position="1456"/>
    </location>
</feature>
<feature type="coiled-coil region" evidence="6">
    <location>
        <begin position="626"/>
        <end position="697"/>
    </location>
</feature>
<feature type="coiled-coil region" evidence="6">
    <location>
        <begin position="725"/>
        <end position="756"/>
    </location>
</feature>
<feature type="region of interest" description="Disordered" evidence="7">
    <location>
        <begin position="1174"/>
        <end position="1218"/>
    </location>
</feature>
<keyword evidence="10" id="KW-1185">Reference proteome</keyword>
<feature type="coiled-coil region" evidence="6">
    <location>
        <begin position="315"/>
        <end position="513"/>
    </location>
</feature>
<dbReference type="Gene3D" id="3.30.465.10">
    <property type="match status" value="1"/>
</dbReference>
<evidence type="ECO:0000259" key="8">
    <source>
        <dbReference type="PROSITE" id="PS51387"/>
    </source>
</evidence>
<feature type="compositionally biased region" description="Polar residues" evidence="7">
    <location>
        <begin position="230"/>
        <end position="242"/>
    </location>
</feature>
<evidence type="ECO:0000256" key="5">
    <source>
        <dbReference type="ARBA" id="ARBA00023002"/>
    </source>
</evidence>
<dbReference type="GO" id="GO:0016491">
    <property type="term" value="F:oxidoreductase activity"/>
    <property type="evidence" value="ECO:0007669"/>
    <property type="project" value="UniProtKB-KW"/>
</dbReference>
<comment type="similarity">
    <text evidence="2">Belongs to the oxygen-dependent FAD-linked oxidoreductase family.</text>
</comment>
<name>A0A7C8MN75_9PEZI</name>
<feature type="compositionally biased region" description="Basic and acidic residues" evidence="7">
    <location>
        <begin position="245"/>
        <end position="254"/>
    </location>
</feature>
<dbReference type="PANTHER" id="PTHR42973">
    <property type="entry name" value="BINDING OXIDOREDUCTASE, PUTATIVE (AFU_ORTHOLOGUE AFUA_1G17690)-RELATED"/>
    <property type="match status" value="1"/>
</dbReference>
<dbReference type="InterPro" id="IPR006094">
    <property type="entry name" value="Oxid_FAD_bind_N"/>
</dbReference>
<feature type="compositionally biased region" description="Low complexity" evidence="7">
    <location>
        <begin position="25"/>
        <end position="57"/>
    </location>
</feature>
<keyword evidence="3" id="KW-0285">Flavoprotein</keyword>
<dbReference type="InterPro" id="IPR036318">
    <property type="entry name" value="FAD-bd_PCMH-like_sf"/>
</dbReference>
<dbReference type="InterPro" id="IPR050416">
    <property type="entry name" value="FAD-linked_Oxidoreductase"/>
</dbReference>
<comment type="cofactor">
    <cofactor evidence="1">
        <name>FAD</name>
        <dbReference type="ChEBI" id="CHEBI:57692"/>
    </cofactor>
</comment>
<protein>
    <recommendedName>
        <fullName evidence="8">FAD-binding PCMH-type domain-containing protein</fullName>
    </recommendedName>
</protein>
<feature type="compositionally biased region" description="Polar residues" evidence="7">
    <location>
        <begin position="109"/>
        <end position="122"/>
    </location>
</feature>
<dbReference type="InterPro" id="IPR016166">
    <property type="entry name" value="FAD-bd_PCMH"/>
</dbReference>
<feature type="coiled-coil region" evidence="6">
    <location>
        <begin position="962"/>
        <end position="1172"/>
    </location>
</feature>
<sequence length="1712" mass="184685">MSDTEGFEVVQHDESILSGEEASIASPKTTPSKAASPKATAKSPASSTKTAGATATKRLGTTASTARRPGAATSTVTKTAAAATARAGSSLNKPPTRPPPGTTVKKPASATSTTNHRPQPSVSEDDKKRSTMTSAARRSSVVPSGLTSSPSKTTTRPTTASTSTVKKAASGISSGTPRTTTTRTVAPSGTASSRAVTSSSTRTSLSGAGPDAKKRLSSVTGSPTTSTTVRQPSRPSTSSSGIASREAEDLKAKLAEKESEVEALKEQVSTSAEKIAELEAKISTGIDSVQGAQESLREGHEELLESLKATHATEKEALGTQISEALAKLKAAEEELEAHKTQVAAITSAQEAKDSSIDELQTKLKSLELDKDSTSKNLEAVLAQAAEEHAAKLEALEKTLEEQQQATIEALKAAHAAELEQEKASLSGREKALRDLEATNEALQSQLDELASSGESAGETNASKISALETELAELKASAEQDKAALAAAQAEVEELKTKLVDSLALVDATKEELVAFKSDFTAMQQELAQAKTDASSNSALAGQIKEMEERYERLDRDHKSSIATHENQLRLISKDYEDEIESLKGDAFFKRKFHVLEEEHTNLQTKFDELTSAHNTASDAHTQELQVAKAEHAAAVDALKGKEEEHQQALDALQANHAMELESVKNGASADESAHLEALESLKASHAKQIEISKAESEATLAAELEALKGAHTQDLRRQLDAVKADHANETQSKSEELERLKAAHDEEIRAQAEALKAAHADAITLLKSETEAAIAKLKAAHTQELSNKQADDSVLHSQLETMKHAVEDAQAELERTKEEYAAGISALKKESDDAHSAEVEKLITMQSEAVEAAKSDALNSHKSAIAALEAKHAEVIEELTKSHESNLAAEIDKIFAIQSEAAEAAKKEASSAQQQAIDALEAKHAAVIEALVKDYESKVATATSATAQHQATASELEAALVTSKGALAKAQSEAETLEAELADTKSRSDESLTKAQNEAGQLQQQLAEAKMQNVELMAELDAVKNQKPDTSVADALRAELEELRKVHTDAVSKSEASSAKALDGLDKLQKTIDAQDSDLETLKLQLEAAKEDTAIAQKDLEAHQNDTAAKIKNQEADYKDMYENFTHMVEEEQRKRAAAEKEANDIKSRFAEMEAQLKVKDAEIAEAKATAAATSAKKGLSASRFANDDTNGTTDEDSAESEASGAVGEEPDHSSAAMSALAQVNLSLKGLQAIDDDMKDRNLRIEDQGKTHVQATTPFHILTRDATDQNTFTEAVWGRVFNRRRDASRIPRAVIQASCIAHVREAAELANRQQCRVSVRSGGHSWAAWSVRQDAILVDLAGLQHIKYDKETKIVSCSPSATGEQLNDFLKGEGRMFAGGHCPDVGLGGFLLQGGMGWNCKNWGWACESIIGIDVVTADAGELYCSNAENSDLFWAVSGFPAIVTSFHLLTRPLLQMYNCVYVYPRSMYRAVFQWVIDACPTADPDTEIVCLAKRTSDGDDVEIIAGFLSFKPSKEEAEEAMRPIYDSRPPGAKVEVFCEPTDLACQYAGQREEQPAGYRYCSENAYVENNADVPGVLEKAFTSLPTQKSFALYFAMNPTSRRPLPDMAHSMQSDHYFALYTIWDDAVDDARCTSWVHDMMKDVQRHSVGSYMGDADFQYRTTRFWSTENGERLRDIRRKWDPEGRICGYLDAGDNSGVQGLKNEFEFVD</sequence>
<evidence type="ECO:0000256" key="2">
    <source>
        <dbReference type="ARBA" id="ARBA00005466"/>
    </source>
</evidence>
<feature type="compositionally biased region" description="Low complexity" evidence="7">
    <location>
        <begin position="217"/>
        <end position="229"/>
    </location>
</feature>
<gene>
    <name evidence="9" type="ORF">GQX73_g7151</name>
</gene>
<dbReference type="Gene3D" id="3.40.462.20">
    <property type="match status" value="1"/>
</dbReference>
<feature type="coiled-coil region" evidence="6">
    <location>
        <begin position="801"/>
        <end position="832"/>
    </location>
</feature>
<proteinExistence type="inferred from homology"/>
<dbReference type="PANTHER" id="PTHR42973:SF39">
    <property type="entry name" value="FAD-BINDING PCMH-TYPE DOMAIN-CONTAINING PROTEIN"/>
    <property type="match status" value="1"/>
</dbReference>
<accession>A0A7C8MN75</accession>
<feature type="compositionally biased region" description="Low complexity" evidence="7">
    <location>
        <begin position="71"/>
        <end position="87"/>
    </location>
</feature>
<dbReference type="PROSITE" id="PS51387">
    <property type="entry name" value="FAD_PCMH"/>
    <property type="match status" value="1"/>
</dbReference>
<evidence type="ECO:0000313" key="9">
    <source>
        <dbReference type="EMBL" id="KAF2966428.1"/>
    </source>
</evidence>
<dbReference type="InterPro" id="IPR016167">
    <property type="entry name" value="FAD-bd_PCMH_sub1"/>
</dbReference>
<feature type="coiled-coil region" evidence="6">
    <location>
        <begin position="538"/>
        <end position="565"/>
    </location>
</feature>
<dbReference type="GO" id="GO:0071949">
    <property type="term" value="F:FAD binding"/>
    <property type="evidence" value="ECO:0007669"/>
    <property type="project" value="InterPro"/>
</dbReference>
<dbReference type="SUPFAM" id="SSF56176">
    <property type="entry name" value="FAD-binding/transporter-associated domain-like"/>
    <property type="match status" value="1"/>
</dbReference>
<dbReference type="InterPro" id="IPR016169">
    <property type="entry name" value="FAD-bd_PCMH_sub2"/>
</dbReference>
<keyword evidence="4" id="KW-0274">FAD</keyword>
<evidence type="ECO:0000256" key="4">
    <source>
        <dbReference type="ARBA" id="ARBA00022827"/>
    </source>
</evidence>
<dbReference type="OrthoDB" id="415825at2759"/>
<comment type="caution">
    <text evidence="9">The sequence shown here is derived from an EMBL/GenBank/DDBJ whole genome shotgun (WGS) entry which is preliminary data.</text>
</comment>
<evidence type="ECO:0000256" key="6">
    <source>
        <dbReference type="SAM" id="Coils"/>
    </source>
</evidence>
<evidence type="ECO:0000256" key="7">
    <source>
        <dbReference type="SAM" id="MobiDB-lite"/>
    </source>
</evidence>
<reference evidence="9 10" key="1">
    <citation type="submission" date="2019-12" db="EMBL/GenBank/DDBJ databases">
        <title>Draft genome sequence of the ascomycete Xylaria multiplex DSM 110363.</title>
        <authorList>
            <person name="Buettner E."/>
            <person name="Kellner H."/>
        </authorList>
    </citation>
    <scope>NUCLEOTIDE SEQUENCE [LARGE SCALE GENOMIC DNA]</scope>
    <source>
        <strain evidence="9 10">DSM 110363</strain>
    </source>
</reference>
<keyword evidence="5" id="KW-0560">Oxidoreductase</keyword>
<feature type="compositionally biased region" description="Low complexity" evidence="7">
    <location>
        <begin position="1174"/>
        <end position="1185"/>
    </location>
</feature>
<feature type="compositionally biased region" description="Low complexity" evidence="7">
    <location>
        <begin position="131"/>
        <end position="140"/>
    </location>
</feature>
<dbReference type="Gene3D" id="3.30.43.10">
    <property type="entry name" value="Uridine Diphospho-n-acetylenolpyruvylglucosamine Reductase, domain 2"/>
    <property type="match status" value="1"/>
</dbReference>
<dbReference type="InParanoid" id="A0A7C8MN75"/>
<evidence type="ECO:0000256" key="1">
    <source>
        <dbReference type="ARBA" id="ARBA00001974"/>
    </source>
</evidence>
<organism evidence="9 10">
    <name type="scientific">Xylaria multiplex</name>
    <dbReference type="NCBI Taxonomy" id="323545"/>
    <lineage>
        <taxon>Eukaryota</taxon>
        <taxon>Fungi</taxon>
        <taxon>Dikarya</taxon>
        <taxon>Ascomycota</taxon>
        <taxon>Pezizomycotina</taxon>
        <taxon>Sordariomycetes</taxon>
        <taxon>Xylariomycetidae</taxon>
        <taxon>Xylariales</taxon>
        <taxon>Xylariaceae</taxon>
        <taxon>Xylaria</taxon>
    </lineage>
</organism>
<feature type="region of interest" description="Disordered" evidence="7">
    <location>
        <begin position="1"/>
        <end position="254"/>
    </location>
</feature>
<keyword evidence="6" id="KW-0175">Coiled coil</keyword>
<dbReference type="EMBL" id="WUBL01000089">
    <property type="protein sequence ID" value="KAF2966428.1"/>
    <property type="molecule type" value="Genomic_DNA"/>
</dbReference>
<evidence type="ECO:0000256" key="3">
    <source>
        <dbReference type="ARBA" id="ARBA00022630"/>
    </source>
</evidence>
<evidence type="ECO:0000313" key="10">
    <source>
        <dbReference type="Proteomes" id="UP000481858"/>
    </source>
</evidence>